<feature type="region of interest" description="Disordered" evidence="2">
    <location>
        <begin position="325"/>
        <end position="364"/>
    </location>
</feature>
<name>A0A7S1D1H2_CYCTE</name>
<dbReference type="EMBL" id="HBFW01009734">
    <property type="protein sequence ID" value="CAD8935258.1"/>
    <property type="molecule type" value="Transcribed_RNA"/>
</dbReference>
<dbReference type="InterPro" id="IPR050791">
    <property type="entry name" value="Aldo-Keto_reductase"/>
</dbReference>
<dbReference type="InterPro" id="IPR036812">
    <property type="entry name" value="NAD(P)_OxRdtase_dom_sf"/>
</dbReference>
<gene>
    <name evidence="4" type="ORF">CTEN0397_LOCUS6292</name>
</gene>
<keyword evidence="1" id="KW-0560">Oxidoreductase</keyword>
<dbReference type="Pfam" id="PF00248">
    <property type="entry name" value="Aldo_ket_red"/>
    <property type="match status" value="1"/>
</dbReference>
<dbReference type="SUPFAM" id="SSF51430">
    <property type="entry name" value="NAD(P)-linked oxidoreductase"/>
    <property type="match status" value="1"/>
</dbReference>
<accession>A0A7S1D1H2</accession>
<proteinExistence type="predicted"/>
<dbReference type="AlphaFoldDB" id="A0A7S1D1H2"/>
<dbReference type="Gene3D" id="3.20.20.100">
    <property type="entry name" value="NADP-dependent oxidoreductase domain"/>
    <property type="match status" value="1"/>
</dbReference>
<organism evidence="4">
    <name type="scientific">Cyclophora tenuis</name>
    <name type="common">Marine diatom</name>
    <dbReference type="NCBI Taxonomy" id="216820"/>
    <lineage>
        <taxon>Eukaryota</taxon>
        <taxon>Sar</taxon>
        <taxon>Stramenopiles</taxon>
        <taxon>Ochrophyta</taxon>
        <taxon>Bacillariophyta</taxon>
        <taxon>Fragilariophyceae</taxon>
        <taxon>Fragilariophycidae</taxon>
        <taxon>Cyclophorales</taxon>
        <taxon>Cyclophoraceae</taxon>
        <taxon>Cyclophora</taxon>
    </lineage>
</organism>
<dbReference type="PANTHER" id="PTHR43625:SF40">
    <property type="entry name" value="ALDO-KETO REDUCTASE YAKC [NADP(+)]"/>
    <property type="match status" value="1"/>
</dbReference>
<dbReference type="GO" id="GO:0016491">
    <property type="term" value="F:oxidoreductase activity"/>
    <property type="evidence" value="ECO:0007669"/>
    <property type="project" value="UniProtKB-KW"/>
</dbReference>
<protein>
    <recommendedName>
        <fullName evidence="3">NADP-dependent oxidoreductase domain-containing protein</fullName>
    </recommendedName>
</protein>
<sequence length="364" mass="40245">MSMGSVALGTQGLTVSRLGFGCMGLTTAYGPKMPDDEILSLLDKVYENGVTLWDTANLYAFPQLSRLLTFRSPIVCQEEILAKAMDKIGRENLVVSTKTGIRIEMFPRLKIYADGSPAFIRQQCEDSLRRLGVETLDLFYLHRIDQNIPIERTMTEMKKLVEEGKVKYVGLSECSAKTLRRAHKVHPISVIQMEYSLWSRGIEDEILPTCKELGVGLVAYSPLGRGFFGGTTDTAGLTSGDFRHTQERFKSDKNRAMLEKVQEIAMEKGVSMPQLALAWVTAQQDRAAGVVAIPGTTKEKNLLSNVASMDIELSKEDIEALEAAVPHQEVEGSRYGDDGSSVTRCEEENNVELTPEEAAELGLN</sequence>
<dbReference type="PANTHER" id="PTHR43625">
    <property type="entry name" value="AFLATOXIN B1 ALDEHYDE REDUCTASE"/>
    <property type="match status" value="1"/>
</dbReference>
<dbReference type="InterPro" id="IPR023210">
    <property type="entry name" value="NADP_OxRdtase_dom"/>
</dbReference>
<evidence type="ECO:0000256" key="2">
    <source>
        <dbReference type="SAM" id="MobiDB-lite"/>
    </source>
</evidence>
<reference evidence="4" key="1">
    <citation type="submission" date="2021-01" db="EMBL/GenBank/DDBJ databases">
        <authorList>
            <person name="Corre E."/>
            <person name="Pelletier E."/>
            <person name="Niang G."/>
            <person name="Scheremetjew M."/>
            <person name="Finn R."/>
            <person name="Kale V."/>
            <person name="Holt S."/>
            <person name="Cochrane G."/>
            <person name="Meng A."/>
            <person name="Brown T."/>
            <person name="Cohen L."/>
        </authorList>
    </citation>
    <scope>NUCLEOTIDE SEQUENCE</scope>
    <source>
        <strain evidence="4">ECT3854</strain>
    </source>
</reference>
<feature type="compositionally biased region" description="Acidic residues" evidence="2">
    <location>
        <begin position="348"/>
        <end position="364"/>
    </location>
</feature>
<evidence type="ECO:0000313" key="4">
    <source>
        <dbReference type="EMBL" id="CAD8935258.1"/>
    </source>
</evidence>
<evidence type="ECO:0000259" key="3">
    <source>
        <dbReference type="Pfam" id="PF00248"/>
    </source>
</evidence>
<dbReference type="GO" id="GO:0005737">
    <property type="term" value="C:cytoplasm"/>
    <property type="evidence" value="ECO:0007669"/>
    <property type="project" value="TreeGrafter"/>
</dbReference>
<feature type="compositionally biased region" description="Basic and acidic residues" evidence="2">
    <location>
        <begin position="328"/>
        <end position="337"/>
    </location>
</feature>
<evidence type="ECO:0000256" key="1">
    <source>
        <dbReference type="ARBA" id="ARBA00023002"/>
    </source>
</evidence>
<feature type="domain" description="NADP-dependent oxidoreductase" evidence="3">
    <location>
        <begin position="17"/>
        <end position="324"/>
    </location>
</feature>